<evidence type="ECO:0000313" key="4">
    <source>
        <dbReference type="Proteomes" id="UP000675284"/>
    </source>
</evidence>
<dbReference type="Pfam" id="PF00535">
    <property type="entry name" value="Glycos_transf_2"/>
    <property type="match status" value="1"/>
</dbReference>
<evidence type="ECO:0000256" key="1">
    <source>
        <dbReference type="ARBA" id="ARBA00006739"/>
    </source>
</evidence>
<dbReference type="InterPro" id="IPR029044">
    <property type="entry name" value="Nucleotide-diphossugar_trans"/>
</dbReference>
<accession>A0A941DV03</accession>
<evidence type="ECO:0000259" key="2">
    <source>
        <dbReference type="Pfam" id="PF00535"/>
    </source>
</evidence>
<dbReference type="InterPro" id="IPR001173">
    <property type="entry name" value="Glyco_trans_2-like"/>
</dbReference>
<dbReference type="GO" id="GO:0016758">
    <property type="term" value="F:hexosyltransferase activity"/>
    <property type="evidence" value="ECO:0007669"/>
    <property type="project" value="UniProtKB-ARBA"/>
</dbReference>
<comment type="similarity">
    <text evidence="1">Belongs to the glycosyltransferase 2 family.</text>
</comment>
<dbReference type="PANTHER" id="PTHR22916">
    <property type="entry name" value="GLYCOSYLTRANSFERASE"/>
    <property type="match status" value="1"/>
</dbReference>
<feature type="domain" description="Glycosyltransferase 2-like" evidence="2">
    <location>
        <begin position="202"/>
        <end position="305"/>
    </location>
</feature>
<organism evidence="3 4">
    <name type="scientific">Virgibacillus salarius</name>
    <dbReference type="NCBI Taxonomy" id="447199"/>
    <lineage>
        <taxon>Bacteria</taxon>
        <taxon>Bacillati</taxon>
        <taxon>Bacillota</taxon>
        <taxon>Bacilli</taxon>
        <taxon>Bacillales</taxon>
        <taxon>Bacillaceae</taxon>
        <taxon>Virgibacillus</taxon>
    </lineage>
</organism>
<dbReference type="AlphaFoldDB" id="A0A941DV03"/>
<reference evidence="3" key="1">
    <citation type="submission" date="2021-04" db="EMBL/GenBank/DDBJ databases">
        <title>Isolation and polyphasic classification of algal microorganism.</title>
        <authorList>
            <person name="Wang S."/>
        </authorList>
    </citation>
    <scope>NUCLEOTIDE SEQUENCE</scope>
    <source>
        <strain evidence="3">720a</strain>
    </source>
</reference>
<gene>
    <name evidence="3" type="ORF">KCX74_14110</name>
</gene>
<dbReference type="CDD" id="cd00761">
    <property type="entry name" value="Glyco_tranf_GTA_type"/>
    <property type="match status" value="1"/>
</dbReference>
<name>A0A941DV03_9BACI</name>
<dbReference type="RefSeq" id="WP_051388420.1">
    <property type="nucleotide sequence ID" value="NZ_BAAACY010000044.1"/>
</dbReference>
<dbReference type="EMBL" id="JAGSOT010000045">
    <property type="protein sequence ID" value="MBR7797170.1"/>
    <property type="molecule type" value="Genomic_DNA"/>
</dbReference>
<evidence type="ECO:0000313" key="3">
    <source>
        <dbReference type="EMBL" id="MBR7797170.1"/>
    </source>
</evidence>
<dbReference type="PANTHER" id="PTHR22916:SF3">
    <property type="entry name" value="UDP-GLCNAC:BETAGAL BETA-1,3-N-ACETYLGLUCOSAMINYLTRANSFERASE-LIKE PROTEIN 1"/>
    <property type="match status" value="1"/>
</dbReference>
<protein>
    <submittedName>
        <fullName evidence="3">Glycosyltransferase family 2 protein</fullName>
    </submittedName>
</protein>
<dbReference type="Proteomes" id="UP000675284">
    <property type="component" value="Unassembled WGS sequence"/>
</dbReference>
<proteinExistence type="inferred from homology"/>
<keyword evidence="4" id="KW-1185">Reference proteome</keyword>
<dbReference type="Gene3D" id="3.90.550.10">
    <property type="entry name" value="Spore Coat Polysaccharide Biosynthesis Protein SpsA, Chain A"/>
    <property type="match status" value="1"/>
</dbReference>
<dbReference type="SUPFAM" id="SSF53448">
    <property type="entry name" value="Nucleotide-diphospho-sugar transferases"/>
    <property type="match status" value="1"/>
</dbReference>
<comment type="caution">
    <text evidence="3">The sequence shown here is derived from an EMBL/GenBank/DDBJ whole genome shotgun (WGS) entry which is preliminary data.</text>
</comment>
<sequence length="439" mass="50539">MLKDISAIIIFPFNQKVFYKMIASLRALHKRINSVIVFQEENVVLDSSQFSDWSIHFDFVPIKNDLEKELNNVIDQMITPYALFLSHTHCLSPHISSEKLQLKQPKTVLATCCHDHHSIIYLPLFVSTAYIKKIGGFSNVKTPFKEAFLPAWIANIDKSCQVNKEGLIKQAWQTVTSTNKEKQLMIEKYQLEKNKRSSPSLTVLISNYNMEKYVETAVASCTLQIEPFDQILIIDDGSTDNSLNKLLQWDNREQVRLFTKNNGGKAKALNKLLPYVTSEFIVELDADDWLDPNAVSIVKKYLLKLSKETSVLYGNFRRWKQVNEDILFKGISKGKSVDGEAELMSYSFPLGPRIYRTSILKKVGGFPVIDFESGRLYEDVSILLQLVKQSKLHYQDFTIYNIREHKESITKNNGSKWNEFINNIIPRINNKSPKINEKD</sequence>